<dbReference type="OrthoDB" id="423498at2759"/>
<dbReference type="Proteomes" id="UP000001745">
    <property type="component" value="Unassembled WGS sequence"/>
</dbReference>
<dbReference type="PhylomeDB" id="B8MHS8"/>
<dbReference type="PRINTS" id="PR01790">
    <property type="entry name" value="SMP30FAMILY"/>
</dbReference>
<comment type="cofactor">
    <cofactor evidence="3">
        <name>Zn(2+)</name>
        <dbReference type="ChEBI" id="CHEBI:29105"/>
    </cofactor>
    <text evidence="3">Binds 1 divalent metal cation per subunit.</text>
</comment>
<feature type="domain" description="SMP-30/Gluconolactonase/LRE-like region" evidence="4">
    <location>
        <begin position="17"/>
        <end position="167"/>
    </location>
</feature>
<dbReference type="InterPro" id="IPR005511">
    <property type="entry name" value="SMP-30"/>
</dbReference>
<feature type="domain" description="SMP-30/Gluconolactonase/LRE-like region" evidence="4">
    <location>
        <begin position="168"/>
        <end position="251"/>
    </location>
</feature>
<feature type="binding site" evidence="3">
    <location>
        <position position="166"/>
    </location>
    <ligand>
        <name>a divalent metal cation</name>
        <dbReference type="ChEBI" id="CHEBI:60240"/>
    </ligand>
</feature>
<accession>B8MHS8</accession>
<proteinExistence type="inferred from homology"/>
<organism evidence="5 6">
    <name type="scientific">Talaromyces stipitatus (strain ATCC 10500 / CBS 375.48 / QM 6759 / NRRL 1006)</name>
    <name type="common">Penicillium stipitatum</name>
    <dbReference type="NCBI Taxonomy" id="441959"/>
    <lineage>
        <taxon>Eukaryota</taxon>
        <taxon>Fungi</taxon>
        <taxon>Dikarya</taxon>
        <taxon>Ascomycota</taxon>
        <taxon>Pezizomycotina</taxon>
        <taxon>Eurotiomycetes</taxon>
        <taxon>Eurotiomycetidae</taxon>
        <taxon>Eurotiales</taxon>
        <taxon>Trichocomaceae</taxon>
        <taxon>Talaromyces</taxon>
        <taxon>Talaromyces sect. Talaromyces</taxon>
    </lineage>
</organism>
<dbReference type="SUPFAM" id="SSF63829">
    <property type="entry name" value="Calcium-dependent phosphotriesterase"/>
    <property type="match status" value="1"/>
</dbReference>
<gene>
    <name evidence="5" type="ORF">TSTA_014980</name>
</gene>
<feature type="active site" description="Proton donor/acceptor" evidence="2">
    <location>
        <position position="197"/>
    </location>
</feature>
<evidence type="ECO:0000256" key="2">
    <source>
        <dbReference type="PIRSR" id="PIRSR605511-1"/>
    </source>
</evidence>
<dbReference type="Pfam" id="PF08450">
    <property type="entry name" value="SGL"/>
    <property type="match status" value="2"/>
</dbReference>
<keyword evidence="3" id="KW-0862">Zinc</keyword>
<keyword evidence="3" id="KW-0479">Metal-binding</keyword>
<evidence type="ECO:0000259" key="4">
    <source>
        <dbReference type="Pfam" id="PF08450"/>
    </source>
</evidence>
<dbReference type="RefSeq" id="XP_002483643.1">
    <property type="nucleotide sequence ID" value="XM_002483598.1"/>
</dbReference>
<sequence>MQRFTITEPFLDVKCGLSEGPFYEEANNTLRFVDIVKKHVWWVDLNKGPSSAKKIEYDIPFGVTANLSSSTDTFLFGGKHGIGMATRDSREYKYIERFWNEAEISRNYETIMRANDGVIDCHGRFWVGAMNDPAFTNGKFDPVGILFRLDTDGTLHRVLENVTIPNGNIYAFDYDASTGNISNQRVFWHTDLGGGPDGHAMDAEGNLWVAIWGGWKVVRVSPEGKVTAEIEVPTRCPTAVAFVGEDVYITSEEDPEAEKYPESAKWHGGVFKCHVGVKGRRLYDAKIASV</sequence>
<feature type="binding site" evidence="3">
    <location>
        <position position="197"/>
    </location>
    <ligand>
        <name>a divalent metal cation</name>
        <dbReference type="ChEBI" id="CHEBI:60240"/>
    </ligand>
</feature>
<feature type="binding site" evidence="3">
    <location>
        <position position="19"/>
    </location>
    <ligand>
        <name>a divalent metal cation</name>
        <dbReference type="ChEBI" id="CHEBI:60240"/>
    </ligand>
</feature>
<evidence type="ECO:0000256" key="3">
    <source>
        <dbReference type="PIRSR" id="PIRSR605511-2"/>
    </source>
</evidence>
<dbReference type="Gene3D" id="2.120.10.30">
    <property type="entry name" value="TolB, C-terminal domain"/>
    <property type="match status" value="1"/>
</dbReference>
<dbReference type="InterPro" id="IPR013658">
    <property type="entry name" value="SGL"/>
</dbReference>
<feature type="binding site" evidence="3">
    <location>
        <position position="115"/>
    </location>
    <ligand>
        <name>substrate</name>
    </ligand>
</feature>
<dbReference type="InterPro" id="IPR011042">
    <property type="entry name" value="6-blade_b-propeller_TolB-like"/>
</dbReference>
<feature type="binding site" evidence="3">
    <location>
        <position position="113"/>
    </location>
    <ligand>
        <name>substrate</name>
    </ligand>
</feature>
<name>B8MHS8_TALSN</name>
<evidence type="ECO:0000256" key="1">
    <source>
        <dbReference type="ARBA" id="ARBA00008853"/>
    </source>
</evidence>
<dbReference type="AlphaFoldDB" id="B8MHS8"/>
<evidence type="ECO:0000313" key="5">
    <source>
        <dbReference type="EMBL" id="EED16409.1"/>
    </source>
</evidence>
<dbReference type="GeneID" id="8106240"/>
<dbReference type="EMBL" id="EQ962656">
    <property type="protein sequence ID" value="EED16409.1"/>
    <property type="molecule type" value="Genomic_DNA"/>
</dbReference>
<reference evidence="6" key="1">
    <citation type="journal article" date="2015" name="Genome Announc.">
        <title>Genome sequence of the AIDS-associated pathogen Penicillium marneffei (ATCC18224) and its near taxonomic relative Talaromyces stipitatus (ATCC10500).</title>
        <authorList>
            <person name="Nierman W.C."/>
            <person name="Fedorova-Abrams N.D."/>
            <person name="Andrianopoulos A."/>
        </authorList>
    </citation>
    <scope>NUCLEOTIDE SEQUENCE [LARGE SCALE GENOMIC DNA]</scope>
    <source>
        <strain evidence="6">ATCC 10500 / CBS 375.48 / QM 6759 / NRRL 1006</strain>
    </source>
</reference>
<dbReference type="VEuPathDB" id="FungiDB:TSTA_014980"/>
<protein>
    <submittedName>
        <fullName evidence="5">Anterior fat body protein, putative</fullName>
    </submittedName>
</protein>
<comment type="similarity">
    <text evidence="1">Belongs to the SMP-30/CGR1 family.</text>
</comment>
<evidence type="ECO:0000313" key="6">
    <source>
        <dbReference type="Proteomes" id="UP000001745"/>
    </source>
</evidence>
<keyword evidence="6" id="KW-1185">Reference proteome</keyword>
<dbReference type="GO" id="GO:0004341">
    <property type="term" value="F:gluconolactonase activity"/>
    <property type="evidence" value="ECO:0007669"/>
    <property type="project" value="TreeGrafter"/>
</dbReference>
<dbReference type="PANTHER" id="PTHR10907:SF47">
    <property type="entry name" value="REGUCALCIN"/>
    <property type="match status" value="1"/>
</dbReference>
<dbReference type="PANTHER" id="PTHR10907">
    <property type="entry name" value="REGUCALCIN"/>
    <property type="match status" value="1"/>
</dbReference>
<dbReference type="GO" id="GO:0005509">
    <property type="term" value="F:calcium ion binding"/>
    <property type="evidence" value="ECO:0007669"/>
    <property type="project" value="TreeGrafter"/>
</dbReference>